<keyword evidence="2" id="KW-1185">Reference proteome</keyword>
<gene>
    <name evidence="1" type="ORF">EJB05_25879</name>
</gene>
<dbReference type="AlphaFoldDB" id="A0A5J9UIW7"/>
<evidence type="ECO:0000313" key="1">
    <source>
        <dbReference type="EMBL" id="TVU23506.1"/>
    </source>
</evidence>
<accession>A0A5J9UIW7</accession>
<dbReference type="EMBL" id="RWGY01000013">
    <property type="protein sequence ID" value="TVU23506.1"/>
    <property type="molecule type" value="Genomic_DNA"/>
</dbReference>
<sequence length="128" mass="14586">MSAAALRSALRRLPRTFATKERRLFLPRDTVLVRPRLYSSDRVVGNPNNNVAAMEHVAGKLDGLCLMFQERTAMIKQIHANILKRRELELEARGRKVLFCGVTFIAGVVMYVKQRSKKNEATEEKKTS</sequence>
<name>A0A5J9UIW7_9POAL</name>
<dbReference type="Gramene" id="TVU23506">
    <property type="protein sequence ID" value="TVU23506"/>
    <property type="gene ID" value="EJB05_25879"/>
</dbReference>
<feature type="non-terminal residue" evidence="1">
    <location>
        <position position="1"/>
    </location>
</feature>
<evidence type="ECO:0000313" key="2">
    <source>
        <dbReference type="Proteomes" id="UP000324897"/>
    </source>
</evidence>
<comment type="caution">
    <text evidence="1">The sequence shown here is derived from an EMBL/GenBank/DDBJ whole genome shotgun (WGS) entry which is preliminary data.</text>
</comment>
<proteinExistence type="predicted"/>
<protein>
    <submittedName>
        <fullName evidence="1">Uncharacterized protein</fullName>
    </submittedName>
</protein>
<reference evidence="1 2" key="1">
    <citation type="journal article" date="2019" name="Sci. Rep.">
        <title>A high-quality genome of Eragrostis curvula grass provides insights into Poaceae evolution and supports new strategies to enhance forage quality.</title>
        <authorList>
            <person name="Carballo J."/>
            <person name="Santos B.A.C.M."/>
            <person name="Zappacosta D."/>
            <person name="Garbus I."/>
            <person name="Selva J.P."/>
            <person name="Gallo C.A."/>
            <person name="Diaz A."/>
            <person name="Albertini E."/>
            <person name="Caccamo M."/>
            <person name="Echenique V."/>
        </authorList>
    </citation>
    <scope>NUCLEOTIDE SEQUENCE [LARGE SCALE GENOMIC DNA]</scope>
    <source>
        <strain evidence="2">cv. Victoria</strain>
        <tissue evidence="1">Leaf</tissue>
    </source>
</reference>
<organism evidence="1 2">
    <name type="scientific">Eragrostis curvula</name>
    <name type="common">weeping love grass</name>
    <dbReference type="NCBI Taxonomy" id="38414"/>
    <lineage>
        <taxon>Eukaryota</taxon>
        <taxon>Viridiplantae</taxon>
        <taxon>Streptophyta</taxon>
        <taxon>Embryophyta</taxon>
        <taxon>Tracheophyta</taxon>
        <taxon>Spermatophyta</taxon>
        <taxon>Magnoliopsida</taxon>
        <taxon>Liliopsida</taxon>
        <taxon>Poales</taxon>
        <taxon>Poaceae</taxon>
        <taxon>PACMAD clade</taxon>
        <taxon>Chloridoideae</taxon>
        <taxon>Eragrostideae</taxon>
        <taxon>Eragrostidinae</taxon>
        <taxon>Eragrostis</taxon>
    </lineage>
</organism>
<dbReference type="Proteomes" id="UP000324897">
    <property type="component" value="Chromosome 2"/>
</dbReference>